<dbReference type="EnsemblPlants" id="OGLUM01G18130.1">
    <property type="protein sequence ID" value="OGLUM01G18130.1"/>
    <property type="gene ID" value="OGLUM01G18130"/>
</dbReference>
<proteinExistence type="predicted"/>
<feature type="region of interest" description="Disordered" evidence="1">
    <location>
        <begin position="30"/>
        <end position="136"/>
    </location>
</feature>
<organism evidence="2">
    <name type="scientific">Oryza glumipatula</name>
    <dbReference type="NCBI Taxonomy" id="40148"/>
    <lineage>
        <taxon>Eukaryota</taxon>
        <taxon>Viridiplantae</taxon>
        <taxon>Streptophyta</taxon>
        <taxon>Embryophyta</taxon>
        <taxon>Tracheophyta</taxon>
        <taxon>Spermatophyta</taxon>
        <taxon>Magnoliopsida</taxon>
        <taxon>Liliopsida</taxon>
        <taxon>Poales</taxon>
        <taxon>Poaceae</taxon>
        <taxon>BOP clade</taxon>
        <taxon>Oryzoideae</taxon>
        <taxon>Oryzeae</taxon>
        <taxon>Oryzinae</taxon>
        <taxon>Oryza</taxon>
    </lineage>
</organism>
<feature type="compositionally biased region" description="Polar residues" evidence="1">
    <location>
        <begin position="104"/>
        <end position="113"/>
    </location>
</feature>
<dbReference type="Gramene" id="OGLUM01G18130.1">
    <property type="protein sequence ID" value="OGLUM01G18130.1"/>
    <property type="gene ID" value="OGLUM01G18130"/>
</dbReference>
<accession>A0A0D9Y8N1</accession>
<feature type="compositionally biased region" description="Basic and acidic residues" evidence="1">
    <location>
        <begin position="69"/>
        <end position="80"/>
    </location>
</feature>
<feature type="compositionally biased region" description="Polar residues" evidence="1">
    <location>
        <begin position="39"/>
        <end position="49"/>
    </location>
</feature>
<keyword evidence="3" id="KW-1185">Reference proteome</keyword>
<reference evidence="2" key="2">
    <citation type="submission" date="2015-04" db="UniProtKB">
        <authorList>
            <consortium name="EnsemblPlants"/>
        </authorList>
    </citation>
    <scope>IDENTIFICATION</scope>
</reference>
<evidence type="ECO:0000313" key="3">
    <source>
        <dbReference type="Proteomes" id="UP000026961"/>
    </source>
</evidence>
<dbReference type="AlphaFoldDB" id="A0A0D9Y8N1"/>
<evidence type="ECO:0000313" key="2">
    <source>
        <dbReference type="EnsemblPlants" id="OGLUM01G18130.1"/>
    </source>
</evidence>
<evidence type="ECO:0000256" key="1">
    <source>
        <dbReference type="SAM" id="MobiDB-lite"/>
    </source>
</evidence>
<name>A0A0D9Y8N1_9ORYZ</name>
<sequence length="136" mass="15083">MYCNLLACLPNKTVEEDANLRMDFVSAVLSKTKTKSRSNAKPETSSSNPGAAMEIEKPEEAARPVTMEVDGKPEKNEVSKKARWRGSSPCNETNQWAGRRARYSYTTPQSTTRRALHSPPLHHSKLPSGNKPTTKP</sequence>
<dbReference type="HOGENOM" id="CLU_1878568_0_0_1"/>
<feature type="compositionally biased region" description="Basic residues" evidence="1">
    <location>
        <begin position="114"/>
        <end position="125"/>
    </location>
</feature>
<dbReference type="Proteomes" id="UP000026961">
    <property type="component" value="Chromosome 1"/>
</dbReference>
<protein>
    <submittedName>
        <fullName evidence="2">Uncharacterized protein</fullName>
    </submittedName>
</protein>
<reference evidence="2" key="1">
    <citation type="submission" date="2013-08" db="EMBL/GenBank/DDBJ databases">
        <title>Oryza genome evolution.</title>
        <authorList>
            <person name="Wing R.A."/>
            <person name="Panaud O."/>
            <person name="Oliveira A.C."/>
        </authorList>
    </citation>
    <scope>NUCLEOTIDE SEQUENCE</scope>
</reference>
<reference evidence="2" key="3">
    <citation type="submission" date="2018-05" db="EMBL/GenBank/DDBJ databases">
        <title>OgluRS3 (Oryza glumaepatula Reference Sequence Version 3).</title>
        <authorList>
            <person name="Zhang J."/>
            <person name="Kudrna D."/>
            <person name="Lee S."/>
            <person name="Talag J."/>
            <person name="Welchert J."/>
            <person name="Wing R.A."/>
        </authorList>
    </citation>
    <scope>NUCLEOTIDE SEQUENCE [LARGE SCALE GENOMIC DNA]</scope>
</reference>